<sequence length="549" mass="62455">MVNSDQNKKKPTSFWGREFEVRSRRLIAEIDHATLLNEATVRRGDSKTAVIFSRLLYACPGSVCPDLALLAEEQPIWMSDQQTASAKRKEREEETLASVEETMVDTQAKRAKADRPSDIQDLSKPRYHQGSLYVDGRWVAENEFLHSMPFKQHLMKLNYMIIGATAAIDPFYQGYMSRPLQEWQVIGQEKLYILAQSSFCGGFLADPVGLGKITTALLAALRVRRGMSSAWHEAGPILVVTTASCVEHWREEVTKQFEESRRPSVLLLTSNDLATTVLKYDIVVCSYDFVRSQYGKLCKFNYDRDLLYGKLREFDKEELQLPSSPLYSNIYSLLNREFSTMIVDDCHTAKNPNCELIAALQHLKVRCVFLLSGAPKFDNYVDLYGPLSLLPGSPFLSHSHFLHFFYPNSYIQGGQENERKKQKVLLEAVMVAREKSIYTSKAIFLEAIRLFKNLRHLVFRIPTHTIHRLGLVLEADEAGLDEWYMAQLKSIAAEVQSLESICIIADIPTYFVPYMGMAATLAKWTWRAWHPGVAMGVRDPKRRGAAKSA</sequence>
<dbReference type="Gene3D" id="3.40.50.10810">
    <property type="entry name" value="Tandem AAA-ATPase domain"/>
    <property type="match status" value="1"/>
</dbReference>
<dbReference type="GO" id="GO:0008094">
    <property type="term" value="F:ATP-dependent activity, acting on DNA"/>
    <property type="evidence" value="ECO:0007669"/>
    <property type="project" value="TreeGrafter"/>
</dbReference>
<dbReference type="Pfam" id="PF00176">
    <property type="entry name" value="SNF2-rel_dom"/>
    <property type="match status" value="1"/>
</dbReference>
<evidence type="ECO:0000259" key="4">
    <source>
        <dbReference type="PROSITE" id="PS51192"/>
    </source>
</evidence>
<gene>
    <name evidence="5" type="ORF">QBC40DRAFT_256802</name>
</gene>
<dbReference type="EMBL" id="MU863958">
    <property type="protein sequence ID" value="KAK4197714.1"/>
    <property type="molecule type" value="Genomic_DNA"/>
</dbReference>
<evidence type="ECO:0000313" key="6">
    <source>
        <dbReference type="Proteomes" id="UP001303160"/>
    </source>
</evidence>
<keyword evidence="2 5" id="KW-0378">Hydrolase</keyword>
<name>A0AAN6XBZ1_9PEZI</name>
<reference evidence="5" key="2">
    <citation type="submission" date="2023-05" db="EMBL/GenBank/DDBJ databases">
        <authorList>
            <consortium name="Lawrence Berkeley National Laboratory"/>
            <person name="Steindorff A."/>
            <person name="Hensen N."/>
            <person name="Bonometti L."/>
            <person name="Westerberg I."/>
            <person name="Brannstrom I.O."/>
            <person name="Guillou S."/>
            <person name="Cros-Aarteil S."/>
            <person name="Calhoun S."/>
            <person name="Haridas S."/>
            <person name="Kuo A."/>
            <person name="Mondo S."/>
            <person name="Pangilinan J."/>
            <person name="Riley R."/>
            <person name="Labutti K."/>
            <person name="Andreopoulos B."/>
            <person name="Lipzen A."/>
            <person name="Chen C."/>
            <person name="Yanf M."/>
            <person name="Daum C."/>
            <person name="Ng V."/>
            <person name="Clum A."/>
            <person name="Ohm R."/>
            <person name="Martin F."/>
            <person name="Silar P."/>
            <person name="Natvig D."/>
            <person name="Lalanne C."/>
            <person name="Gautier V."/>
            <person name="Ament-Velasquez S.L."/>
            <person name="Kruys A."/>
            <person name="Hutchinson M.I."/>
            <person name="Powell A.J."/>
            <person name="Barry K."/>
            <person name="Miller A.N."/>
            <person name="Grigoriev I.V."/>
            <person name="Debuchy R."/>
            <person name="Gladieux P."/>
            <person name="Thoren M.H."/>
            <person name="Johannesson H."/>
        </authorList>
    </citation>
    <scope>NUCLEOTIDE SEQUENCE</scope>
    <source>
        <strain evidence="5">CBS 315.58</strain>
    </source>
</reference>
<dbReference type="GO" id="GO:0016787">
    <property type="term" value="F:hydrolase activity"/>
    <property type="evidence" value="ECO:0007669"/>
    <property type="project" value="UniProtKB-KW"/>
</dbReference>
<proteinExistence type="predicted"/>
<evidence type="ECO:0000256" key="1">
    <source>
        <dbReference type="ARBA" id="ARBA00022741"/>
    </source>
</evidence>
<accession>A0AAN6XBZ1</accession>
<dbReference type="InterPro" id="IPR050628">
    <property type="entry name" value="SNF2_RAD54_helicase_TF"/>
</dbReference>
<keyword evidence="3" id="KW-0067">ATP-binding</keyword>
<evidence type="ECO:0000313" key="5">
    <source>
        <dbReference type="EMBL" id="KAK4197714.1"/>
    </source>
</evidence>
<evidence type="ECO:0000256" key="2">
    <source>
        <dbReference type="ARBA" id="ARBA00022801"/>
    </source>
</evidence>
<organism evidence="5 6">
    <name type="scientific">Triangularia verruculosa</name>
    <dbReference type="NCBI Taxonomy" id="2587418"/>
    <lineage>
        <taxon>Eukaryota</taxon>
        <taxon>Fungi</taxon>
        <taxon>Dikarya</taxon>
        <taxon>Ascomycota</taxon>
        <taxon>Pezizomycotina</taxon>
        <taxon>Sordariomycetes</taxon>
        <taxon>Sordariomycetidae</taxon>
        <taxon>Sordariales</taxon>
        <taxon>Podosporaceae</taxon>
        <taxon>Triangularia</taxon>
    </lineage>
</organism>
<dbReference type="GO" id="GO:0005634">
    <property type="term" value="C:nucleus"/>
    <property type="evidence" value="ECO:0007669"/>
    <property type="project" value="TreeGrafter"/>
</dbReference>
<dbReference type="InterPro" id="IPR038718">
    <property type="entry name" value="SNF2-like_sf"/>
</dbReference>
<keyword evidence="1" id="KW-0547">Nucleotide-binding</keyword>
<dbReference type="SMART" id="SM00487">
    <property type="entry name" value="DEXDc"/>
    <property type="match status" value="1"/>
</dbReference>
<dbReference type="PROSITE" id="PS51192">
    <property type="entry name" value="HELICASE_ATP_BIND_1"/>
    <property type="match status" value="1"/>
</dbReference>
<dbReference type="AlphaFoldDB" id="A0AAN6XBZ1"/>
<keyword evidence="6" id="KW-1185">Reference proteome</keyword>
<dbReference type="PANTHER" id="PTHR45626:SF11">
    <property type="entry name" value="FAMILY HELICASE, PUTATIVE (AFU_ORTHOLOGUE AFUA_5G06590)-RELATED"/>
    <property type="match status" value="1"/>
</dbReference>
<protein>
    <submittedName>
        <fullName evidence="5">P-loop containing nucleoside triphosphate hydrolase protein</fullName>
    </submittedName>
</protein>
<dbReference type="InterPro" id="IPR027417">
    <property type="entry name" value="P-loop_NTPase"/>
</dbReference>
<reference evidence="5" key="1">
    <citation type="journal article" date="2023" name="Mol. Phylogenet. Evol.">
        <title>Genome-scale phylogeny and comparative genomics of the fungal order Sordariales.</title>
        <authorList>
            <person name="Hensen N."/>
            <person name="Bonometti L."/>
            <person name="Westerberg I."/>
            <person name="Brannstrom I.O."/>
            <person name="Guillou S."/>
            <person name="Cros-Aarteil S."/>
            <person name="Calhoun S."/>
            <person name="Haridas S."/>
            <person name="Kuo A."/>
            <person name="Mondo S."/>
            <person name="Pangilinan J."/>
            <person name="Riley R."/>
            <person name="LaButti K."/>
            <person name="Andreopoulos B."/>
            <person name="Lipzen A."/>
            <person name="Chen C."/>
            <person name="Yan M."/>
            <person name="Daum C."/>
            <person name="Ng V."/>
            <person name="Clum A."/>
            <person name="Steindorff A."/>
            <person name="Ohm R.A."/>
            <person name="Martin F."/>
            <person name="Silar P."/>
            <person name="Natvig D.O."/>
            <person name="Lalanne C."/>
            <person name="Gautier V."/>
            <person name="Ament-Velasquez S.L."/>
            <person name="Kruys A."/>
            <person name="Hutchinson M.I."/>
            <person name="Powell A.J."/>
            <person name="Barry K."/>
            <person name="Miller A.N."/>
            <person name="Grigoriev I.V."/>
            <person name="Debuchy R."/>
            <person name="Gladieux P."/>
            <person name="Hiltunen Thoren M."/>
            <person name="Johannesson H."/>
        </authorList>
    </citation>
    <scope>NUCLEOTIDE SEQUENCE</scope>
    <source>
        <strain evidence="5">CBS 315.58</strain>
    </source>
</reference>
<dbReference type="PANTHER" id="PTHR45626">
    <property type="entry name" value="TRANSCRIPTION TERMINATION FACTOR 2-RELATED"/>
    <property type="match status" value="1"/>
</dbReference>
<evidence type="ECO:0000256" key="3">
    <source>
        <dbReference type="ARBA" id="ARBA00022840"/>
    </source>
</evidence>
<dbReference type="Proteomes" id="UP001303160">
    <property type="component" value="Unassembled WGS sequence"/>
</dbReference>
<dbReference type="GO" id="GO:0006281">
    <property type="term" value="P:DNA repair"/>
    <property type="evidence" value="ECO:0007669"/>
    <property type="project" value="TreeGrafter"/>
</dbReference>
<feature type="domain" description="Helicase ATP-binding" evidence="4">
    <location>
        <begin position="193"/>
        <end position="393"/>
    </location>
</feature>
<dbReference type="SUPFAM" id="SSF52540">
    <property type="entry name" value="P-loop containing nucleoside triphosphate hydrolases"/>
    <property type="match status" value="1"/>
</dbReference>
<dbReference type="InterPro" id="IPR000330">
    <property type="entry name" value="SNF2_N"/>
</dbReference>
<comment type="caution">
    <text evidence="5">The sequence shown here is derived from an EMBL/GenBank/DDBJ whole genome shotgun (WGS) entry which is preliminary data.</text>
</comment>
<dbReference type="GO" id="GO:0005524">
    <property type="term" value="F:ATP binding"/>
    <property type="evidence" value="ECO:0007669"/>
    <property type="project" value="UniProtKB-KW"/>
</dbReference>
<dbReference type="InterPro" id="IPR014001">
    <property type="entry name" value="Helicase_ATP-bd"/>
</dbReference>